<dbReference type="Proteomes" id="UP000288805">
    <property type="component" value="Unassembled WGS sequence"/>
</dbReference>
<dbReference type="PANTHER" id="PTHR33710:SF71">
    <property type="entry name" value="ENDONUCLEASE_EXONUCLEASE_PHOSPHATASE DOMAIN-CONTAINING PROTEIN"/>
    <property type="match status" value="1"/>
</dbReference>
<proteinExistence type="predicted"/>
<evidence type="ECO:0000313" key="2">
    <source>
        <dbReference type="EMBL" id="RVX00132.1"/>
    </source>
</evidence>
<dbReference type="InterPro" id="IPR036691">
    <property type="entry name" value="Endo/exonu/phosph_ase_sf"/>
</dbReference>
<gene>
    <name evidence="2" type="ORF">CK203_026600</name>
</gene>
<organism evidence="2 3">
    <name type="scientific">Vitis vinifera</name>
    <name type="common">Grape</name>
    <dbReference type="NCBI Taxonomy" id="29760"/>
    <lineage>
        <taxon>Eukaryota</taxon>
        <taxon>Viridiplantae</taxon>
        <taxon>Streptophyta</taxon>
        <taxon>Embryophyta</taxon>
        <taxon>Tracheophyta</taxon>
        <taxon>Spermatophyta</taxon>
        <taxon>Magnoliopsida</taxon>
        <taxon>eudicotyledons</taxon>
        <taxon>Gunneridae</taxon>
        <taxon>Pentapetalae</taxon>
        <taxon>rosids</taxon>
        <taxon>Vitales</taxon>
        <taxon>Vitaceae</taxon>
        <taxon>Viteae</taxon>
        <taxon>Vitis</taxon>
    </lineage>
</organism>
<accession>A0A438ITQ9</accession>
<sequence length="392" mass="45243">MGGVVHSREPPMVCWCFWTIGVLQLLDVEVGIFSVSCRFKNCDDDFCWNFTGVYGPTMKKEREGNYNVVRLPMECSKGGRLTSSMRRFSEIIKDLELRDLPLQGGPYMWRGGLNNQSNSRLDRFLVSENWEGHFTRVIQCVLPKPVSDHSPILLDRGGVRRDPMPFKFRKYVLKALKSLLRDWNKNVFGKVEVNKALALNQVELWDKVKGISRLRINFDKNELIPNAEAMATELGCKVRSLPSSYLGLSLGAPFKSMAAQDGVEEKFRKRLAMWKRQYISKGRRITLIRSTLASLPIYFMGLLESSDKGKVWGEARGWCSKEVRDVYGVGLWKAIRREWHVDIWVKDVWSFTKGEGSWSSHFSRPFNDWEVDEVHRFLLGLKWEERSAGCGR</sequence>
<evidence type="ECO:0000256" key="1">
    <source>
        <dbReference type="SAM" id="SignalP"/>
    </source>
</evidence>
<comment type="caution">
    <text evidence="2">The sequence shown here is derived from an EMBL/GenBank/DDBJ whole genome shotgun (WGS) entry which is preliminary data.</text>
</comment>
<keyword evidence="1" id="KW-0732">Signal</keyword>
<evidence type="ECO:0000313" key="3">
    <source>
        <dbReference type="Proteomes" id="UP000288805"/>
    </source>
</evidence>
<feature type="signal peptide" evidence="1">
    <location>
        <begin position="1"/>
        <end position="25"/>
    </location>
</feature>
<dbReference type="EMBL" id="QGNW01000083">
    <property type="protein sequence ID" value="RVX00132.1"/>
    <property type="molecule type" value="Genomic_DNA"/>
</dbReference>
<feature type="chain" id="PRO_5019194383" evidence="1">
    <location>
        <begin position="26"/>
        <end position="392"/>
    </location>
</feature>
<dbReference type="Gene3D" id="3.60.10.10">
    <property type="entry name" value="Endonuclease/exonuclease/phosphatase"/>
    <property type="match status" value="1"/>
</dbReference>
<dbReference type="SUPFAM" id="SSF56219">
    <property type="entry name" value="DNase I-like"/>
    <property type="match status" value="1"/>
</dbReference>
<reference evidence="2 3" key="1">
    <citation type="journal article" date="2018" name="PLoS Genet.">
        <title>Population sequencing reveals clonal diversity and ancestral inbreeding in the grapevine cultivar Chardonnay.</title>
        <authorList>
            <person name="Roach M.J."/>
            <person name="Johnson D.L."/>
            <person name="Bohlmann J."/>
            <person name="van Vuuren H.J."/>
            <person name="Jones S.J."/>
            <person name="Pretorius I.S."/>
            <person name="Schmidt S.A."/>
            <person name="Borneman A.R."/>
        </authorList>
    </citation>
    <scope>NUCLEOTIDE SEQUENCE [LARGE SCALE GENOMIC DNA]</scope>
    <source>
        <strain evidence="3">cv. Chardonnay</strain>
        <tissue evidence="2">Leaf</tissue>
    </source>
</reference>
<dbReference type="PANTHER" id="PTHR33710">
    <property type="entry name" value="BNAC02G09200D PROTEIN"/>
    <property type="match status" value="1"/>
</dbReference>
<name>A0A438ITQ9_VITVI</name>
<protein>
    <submittedName>
        <fullName evidence="2">Uncharacterized protein</fullName>
    </submittedName>
</protein>
<dbReference type="AlphaFoldDB" id="A0A438ITQ9"/>